<sequence>MDGLDFAGKVAVVTGGGQGLGRSHALALAARGARVVVNDLGGTADGAGSDTSVAQRVADEIRAAGGEAIGDTHSVLDGARIIENAIDSFGRVDIVINNAGILRDVAYHNLTGEQWRLVLDVHLNGTHAVTRAAWPHMRAQGYGRIVMTVSAAGIYGNFGQANYSAAKLGMLGLANTLAVEGGAKGIRVNSIAPVAASRLTETVMPAKLLEGLKPELITPLVLCLAHESCPANGALYEAGAGWYARVRWERSIGWSSPPEDGVTPEALAAAWDRIEDFTGAIHPKSVVESLAEVGRQAGVDLTLSPQ</sequence>
<dbReference type="Gene3D" id="1.10.287.4290">
    <property type="match status" value="1"/>
</dbReference>
<dbReference type="RefSeq" id="WP_264944808.1">
    <property type="nucleotide sequence ID" value="NZ_JAPDRA010000006.1"/>
</dbReference>
<dbReference type="InterPro" id="IPR051687">
    <property type="entry name" value="Peroxisomal_Beta-Oxidation"/>
</dbReference>
<comment type="similarity">
    <text evidence="1 3">Belongs to the short-chain dehydrogenases/reductases (SDR) family.</text>
</comment>
<feature type="domain" description="Ketoreductase" evidence="4">
    <location>
        <begin position="9"/>
        <end position="197"/>
    </location>
</feature>
<dbReference type="SMART" id="SM00822">
    <property type="entry name" value="PKS_KR"/>
    <property type="match status" value="1"/>
</dbReference>
<dbReference type="InterPro" id="IPR036291">
    <property type="entry name" value="NAD(P)-bd_dom_sf"/>
</dbReference>
<protein>
    <submittedName>
        <fullName evidence="5">SDR family oxidoreductase</fullName>
        <ecNumber evidence="5">1.1.1.-</ecNumber>
    </submittedName>
</protein>
<evidence type="ECO:0000256" key="3">
    <source>
        <dbReference type="RuleBase" id="RU000363"/>
    </source>
</evidence>
<proteinExistence type="inferred from homology"/>
<dbReference type="CDD" id="cd05353">
    <property type="entry name" value="hydroxyacyl-CoA-like_DH_SDR_c-like"/>
    <property type="match status" value="1"/>
</dbReference>
<dbReference type="PANTHER" id="PTHR45024">
    <property type="entry name" value="DEHYDROGENASES, SHORT CHAIN"/>
    <property type="match status" value="1"/>
</dbReference>
<dbReference type="PROSITE" id="PS00061">
    <property type="entry name" value="ADH_SHORT"/>
    <property type="match status" value="1"/>
</dbReference>
<dbReference type="GO" id="GO:0016491">
    <property type="term" value="F:oxidoreductase activity"/>
    <property type="evidence" value="ECO:0007669"/>
    <property type="project" value="UniProtKB-KW"/>
</dbReference>
<keyword evidence="2 5" id="KW-0560">Oxidoreductase</keyword>
<dbReference type="Proteomes" id="UP001596977">
    <property type="component" value="Unassembled WGS sequence"/>
</dbReference>
<dbReference type="EMBL" id="JBHTJG010000006">
    <property type="protein sequence ID" value="MFD0947402.1"/>
    <property type="molecule type" value="Genomic_DNA"/>
</dbReference>
<gene>
    <name evidence="5" type="ORF">ACFQ1E_13715</name>
</gene>
<dbReference type="PANTHER" id="PTHR45024:SF2">
    <property type="entry name" value="SCP2 DOMAIN-CONTAINING PROTEIN"/>
    <property type="match status" value="1"/>
</dbReference>
<accession>A0ABW3H9B7</accession>
<dbReference type="InterPro" id="IPR057326">
    <property type="entry name" value="KR_dom"/>
</dbReference>
<evidence type="ECO:0000313" key="5">
    <source>
        <dbReference type="EMBL" id="MFD0947402.1"/>
    </source>
</evidence>
<organism evidence="5 6">
    <name type="scientific">Sphingomonas canadensis</name>
    <dbReference type="NCBI Taxonomy" id="1219257"/>
    <lineage>
        <taxon>Bacteria</taxon>
        <taxon>Pseudomonadati</taxon>
        <taxon>Pseudomonadota</taxon>
        <taxon>Alphaproteobacteria</taxon>
        <taxon>Sphingomonadales</taxon>
        <taxon>Sphingomonadaceae</taxon>
        <taxon>Sphingomonas</taxon>
    </lineage>
</organism>
<evidence type="ECO:0000313" key="6">
    <source>
        <dbReference type="Proteomes" id="UP001596977"/>
    </source>
</evidence>
<comment type="caution">
    <text evidence="5">The sequence shown here is derived from an EMBL/GenBank/DDBJ whole genome shotgun (WGS) entry which is preliminary data.</text>
</comment>
<dbReference type="Pfam" id="PF00106">
    <property type="entry name" value="adh_short"/>
    <property type="match status" value="1"/>
</dbReference>
<evidence type="ECO:0000259" key="4">
    <source>
        <dbReference type="SMART" id="SM00822"/>
    </source>
</evidence>
<evidence type="ECO:0000256" key="1">
    <source>
        <dbReference type="ARBA" id="ARBA00006484"/>
    </source>
</evidence>
<dbReference type="Gene3D" id="3.40.50.720">
    <property type="entry name" value="NAD(P)-binding Rossmann-like Domain"/>
    <property type="match status" value="1"/>
</dbReference>
<name>A0ABW3H9B7_9SPHN</name>
<dbReference type="SUPFAM" id="SSF51735">
    <property type="entry name" value="NAD(P)-binding Rossmann-fold domains"/>
    <property type="match status" value="1"/>
</dbReference>
<dbReference type="PRINTS" id="PR00080">
    <property type="entry name" value="SDRFAMILY"/>
</dbReference>
<keyword evidence="6" id="KW-1185">Reference proteome</keyword>
<reference evidence="6" key="1">
    <citation type="journal article" date="2019" name="Int. J. Syst. Evol. Microbiol.">
        <title>The Global Catalogue of Microorganisms (GCM) 10K type strain sequencing project: providing services to taxonomists for standard genome sequencing and annotation.</title>
        <authorList>
            <consortium name="The Broad Institute Genomics Platform"/>
            <consortium name="The Broad Institute Genome Sequencing Center for Infectious Disease"/>
            <person name="Wu L."/>
            <person name="Ma J."/>
        </authorList>
    </citation>
    <scope>NUCLEOTIDE SEQUENCE [LARGE SCALE GENOMIC DNA]</scope>
    <source>
        <strain evidence="6">CCUG 62982</strain>
    </source>
</reference>
<dbReference type="InterPro" id="IPR020904">
    <property type="entry name" value="Sc_DH/Rdtase_CS"/>
</dbReference>
<dbReference type="PRINTS" id="PR00081">
    <property type="entry name" value="GDHRDH"/>
</dbReference>
<dbReference type="EC" id="1.1.1.-" evidence="5"/>
<dbReference type="InterPro" id="IPR002347">
    <property type="entry name" value="SDR_fam"/>
</dbReference>
<evidence type="ECO:0000256" key="2">
    <source>
        <dbReference type="ARBA" id="ARBA00023002"/>
    </source>
</evidence>